<evidence type="ECO:0000313" key="2">
    <source>
        <dbReference type="Proteomes" id="UP001601059"/>
    </source>
</evidence>
<organism evidence="1 2">
    <name type="scientific">Cytobacillus spartinae</name>
    <dbReference type="NCBI Taxonomy" id="3299023"/>
    <lineage>
        <taxon>Bacteria</taxon>
        <taxon>Bacillati</taxon>
        <taxon>Bacillota</taxon>
        <taxon>Bacilli</taxon>
        <taxon>Bacillales</taxon>
        <taxon>Bacillaceae</taxon>
        <taxon>Cytobacillus</taxon>
    </lineage>
</organism>
<gene>
    <name evidence="1" type="ORF">ACFYKX_02835</name>
</gene>
<evidence type="ECO:0000313" key="1">
    <source>
        <dbReference type="EMBL" id="MFE8699554.1"/>
    </source>
</evidence>
<dbReference type="Pfam" id="PF07070">
    <property type="entry name" value="Spo0M"/>
    <property type="match status" value="1"/>
</dbReference>
<dbReference type="InterPro" id="IPR009776">
    <property type="entry name" value="Spore_0_M"/>
</dbReference>
<protein>
    <submittedName>
        <fullName evidence="1">Sporulation protein</fullName>
    </submittedName>
</protein>
<sequence length="129" mass="14770">MMLLRKYMSLLGIGSAKIDLCLEKTSFQPGESVKGLFVIQGGTIEQQLKRIECDLVSTDSSEEEKVIETTTIYTSKTIRSDEKHDQLSFSFVLPEELDKSSKELEYRFKTRMIFNEGVKSEDQDFITIV</sequence>
<reference evidence="1 2" key="1">
    <citation type="submission" date="2024-08" db="EMBL/GenBank/DDBJ databases">
        <title>Two novel Cytobacillus novel species.</title>
        <authorList>
            <person name="Liu G."/>
        </authorList>
    </citation>
    <scope>NUCLEOTIDE SEQUENCE [LARGE SCALE GENOMIC DNA]</scope>
    <source>
        <strain evidence="1 2">FJAT-54145</strain>
    </source>
</reference>
<dbReference type="Proteomes" id="UP001601059">
    <property type="component" value="Unassembled WGS sequence"/>
</dbReference>
<dbReference type="RefSeq" id="WP_389357847.1">
    <property type="nucleotide sequence ID" value="NZ_JBIACK010000001.1"/>
</dbReference>
<dbReference type="PANTHER" id="PTHR40053:SF1">
    <property type="entry name" value="SPORULATION-CONTROL PROTEIN SPO0M"/>
    <property type="match status" value="1"/>
</dbReference>
<keyword evidence="2" id="KW-1185">Reference proteome</keyword>
<accession>A0ABW6K5U0</accession>
<name>A0ABW6K5U0_9BACI</name>
<dbReference type="EMBL" id="JBIACK010000001">
    <property type="protein sequence ID" value="MFE8699554.1"/>
    <property type="molecule type" value="Genomic_DNA"/>
</dbReference>
<comment type="caution">
    <text evidence="1">The sequence shown here is derived from an EMBL/GenBank/DDBJ whole genome shotgun (WGS) entry which is preliminary data.</text>
</comment>
<proteinExistence type="predicted"/>
<dbReference type="PANTHER" id="PTHR40053">
    <property type="entry name" value="SPORULATION-CONTROL PROTEIN SPO0M"/>
    <property type="match status" value="1"/>
</dbReference>